<comment type="similarity">
    <text evidence="1 3">Belongs to the glycosyl hydrolase 57 family.</text>
</comment>
<dbReference type="CDD" id="cd10796">
    <property type="entry name" value="GH57N_APU"/>
    <property type="match status" value="1"/>
</dbReference>
<dbReference type="EMBL" id="DRTX01000116">
    <property type="protein sequence ID" value="HHF53156.1"/>
    <property type="molecule type" value="Genomic_DNA"/>
</dbReference>
<accession>A0A7V5LTB4</accession>
<dbReference type="InterPro" id="IPR004300">
    <property type="entry name" value="Glyco_hydro_57_N"/>
</dbReference>
<keyword evidence="2 3" id="KW-0119">Carbohydrate metabolism</keyword>
<dbReference type="PANTHER" id="PTHR36306:SF1">
    <property type="entry name" value="ALPHA-AMYLASE-RELATED"/>
    <property type="match status" value="1"/>
</dbReference>
<dbReference type="InterPro" id="IPR052046">
    <property type="entry name" value="GH57_Enzymes"/>
</dbReference>
<name>A0A7V5LTB4_UNCW3</name>
<sequence>MRVLFLWHMHQPSYVVYEKDGYVSYLPWVLIHALREYYEMPRILAEFDNVKVTFNLVPSLIEQLKLYAEGEVRCIFTEMVLKPARELTDAEKEFILYHFFNVNPGTRVKPYKRYEQLCLKRGSPLNLSEKIRRFKEQEYRDIQFFYLFSSISPLLIEETVFLKELLLKERDYSEEDKEELLKWMRKKIFDVIDLYRDLVKKGKIEISTSPFYHPIMPVLYNSKNVIESNPYTLLPSISFSKAKNVDTQIRDALHFMQNEIECKISGIWPPEGSVSPDIIPLLKKYDIQWIATDEGILEKSLYKAGRTFKRSDIYKVYEFNGVKIFFRDRELSDRIGFVYSKWGERQAAKDFIERLRHLAREHSHGVVSIILDGENPWENYSEGGINFLRRVYEELSKSSVLNTATFSEVAKDTTTEKLSTLHPGSWIRADFSTWIGHPEKNRAWEYLIKIKDLLEEKSINNAAKRELMAAEGSDWFWWYGDDNFTLYSREFDVIFRRHLIRAMELASKKPEGFLWKPIRTEILLVHPITPESSMIRPIIDGEFTSYFEWLGAGKIELDALSTGIMRKETKYFKEILFGFDEANFYLALIPLDNDKFPEKIKILSNRKEVEIDFKNDRIKPACIRGELKKIVELSIPLSYLGYKDKYKLSVEVYEGGEIEERYPLVGEFELKRFKLEDEEQTW</sequence>
<dbReference type="SUPFAM" id="SSF88713">
    <property type="entry name" value="Glycoside hydrolase/deacetylase"/>
    <property type="match status" value="1"/>
</dbReference>
<dbReference type="Proteomes" id="UP000886050">
    <property type="component" value="Unassembled WGS sequence"/>
</dbReference>
<evidence type="ECO:0000313" key="5">
    <source>
        <dbReference type="EMBL" id="HHF53156.1"/>
    </source>
</evidence>
<evidence type="ECO:0000256" key="1">
    <source>
        <dbReference type="ARBA" id="ARBA00006821"/>
    </source>
</evidence>
<evidence type="ECO:0000259" key="4">
    <source>
        <dbReference type="Pfam" id="PF03065"/>
    </source>
</evidence>
<reference evidence="5" key="1">
    <citation type="journal article" date="2020" name="mSystems">
        <title>Genome- and Community-Level Interaction Insights into Carbon Utilization and Element Cycling Functions of Hydrothermarchaeota in Hydrothermal Sediment.</title>
        <authorList>
            <person name="Zhou Z."/>
            <person name="Liu Y."/>
            <person name="Xu W."/>
            <person name="Pan J."/>
            <person name="Luo Z.H."/>
            <person name="Li M."/>
        </authorList>
    </citation>
    <scope>NUCLEOTIDE SEQUENCE [LARGE SCALE GENOMIC DNA]</scope>
    <source>
        <strain evidence="5">HyVt-96</strain>
    </source>
</reference>
<proteinExistence type="inferred from homology"/>
<feature type="domain" description="Glycoside hydrolase family 57 N-terminal" evidence="4">
    <location>
        <begin position="5"/>
        <end position="418"/>
    </location>
</feature>
<dbReference type="InterPro" id="IPR027291">
    <property type="entry name" value="Glyco_hydro_38_N_sf"/>
</dbReference>
<dbReference type="GO" id="GO:0005975">
    <property type="term" value="P:carbohydrate metabolic process"/>
    <property type="evidence" value="ECO:0007669"/>
    <property type="project" value="InterPro"/>
</dbReference>
<evidence type="ECO:0000256" key="3">
    <source>
        <dbReference type="RuleBase" id="RU361196"/>
    </source>
</evidence>
<organism evidence="5">
    <name type="scientific">candidate division WOR-3 bacterium</name>
    <dbReference type="NCBI Taxonomy" id="2052148"/>
    <lineage>
        <taxon>Bacteria</taxon>
        <taxon>Bacteria division WOR-3</taxon>
    </lineage>
</organism>
<dbReference type="Pfam" id="PF03065">
    <property type="entry name" value="Glyco_hydro_57"/>
    <property type="match status" value="1"/>
</dbReference>
<protein>
    <recommendedName>
        <fullName evidence="4">Glycoside hydrolase family 57 N-terminal domain-containing protein</fullName>
    </recommendedName>
</protein>
<dbReference type="AlphaFoldDB" id="A0A7V5LTB4"/>
<dbReference type="PANTHER" id="PTHR36306">
    <property type="entry name" value="ALPHA-AMYLASE-RELATED-RELATED"/>
    <property type="match status" value="1"/>
</dbReference>
<gene>
    <name evidence="5" type="ORF">ENL43_02180</name>
</gene>
<dbReference type="InterPro" id="IPR011330">
    <property type="entry name" value="Glyco_hydro/deAcase_b/a-brl"/>
</dbReference>
<evidence type="ECO:0000256" key="2">
    <source>
        <dbReference type="ARBA" id="ARBA00023277"/>
    </source>
</evidence>
<dbReference type="GO" id="GO:0003824">
    <property type="term" value="F:catalytic activity"/>
    <property type="evidence" value="ECO:0007669"/>
    <property type="project" value="InterPro"/>
</dbReference>
<dbReference type="Gene3D" id="3.20.110.10">
    <property type="entry name" value="Glycoside hydrolase 38, N terminal domain"/>
    <property type="match status" value="1"/>
</dbReference>
<comment type="caution">
    <text evidence="5">The sequence shown here is derived from an EMBL/GenBank/DDBJ whole genome shotgun (WGS) entry which is preliminary data.</text>
</comment>